<comment type="similarity">
    <text evidence="2">Belongs to the TspO/BZRP family.</text>
</comment>
<dbReference type="PANTHER" id="PTHR10057:SF0">
    <property type="entry name" value="TRANSLOCATOR PROTEIN"/>
    <property type="match status" value="1"/>
</dbReference>
<dbReference type="GO" id="GO:0033013">
    <property type="term" value="P:tetrapyrrole metabolic process"/>
    <property type="evidence" value="ECO:0007669"/>
    <property type="project" value="UniProtKB-ARBA"/>
</dbReference>
<keyword evidence="3 6" id="KW-0812">Transmembrane</keyword>
<comment type="caution">
    <text evidence="7">The sequence shown here is derived from an EMBL/GenBank/DDBJ whole genome shotgun (WGS) entry which is preliminary data.</text>
</comment>
<keyword evidence="5 6" id="KW-0472">Membrane</keyword>
<accession>A0A0G0R9A1</accession>
<dbReference type="Gene3D" id="1.20.1260.100">
    <property type="entry name" value="TspO/MBR protein"/>
    <property type="match status" value="1"/>
</dbReference>
<evidence type="ECO:0000256" key="5">
    <source>
        <dbReference type="ARBA" id="ARBA00023136"/>
    </source>
</evidence>
<dbReference type="InterPro" id="IPR004307">
    <property type="entry name" value="TspO_MBR"/>
</dbReference>
<evidence type="ECO:0000313" key="7">
    <source>
        <dbReference type="EMBL" id="KKR10277.1"/>
    </source>
</evidence>
<evidence type="ECO:0000256" key="3">
    <source>
        <dbReference type="ARBA" id="ARBA00022692"/>
    </source>
</evidence>
<name>A0A0G0R9A1_9BACT</name>
<evidence type="ECO:0000256" key="2">
    <source>
        <dbReference type="ARBA" id="ARBA00007524"/>
    </source>
</evidence>
<gene>
    <name evidence="7" type="ORF">UT39_C0021G0019</name>
</gene>
<keyword evidence="4 6" id="KW-1133">Transmembrane helix</keyword>
<feature type="transmembrane region" description="Helical" evidence="6">
    <location>
        <begin position="77"/>
        <end position="99"/>
    </location>
</feature>
<dbReference type="STRING" id="1618550.UT39_C0021G0019"/>
<sequence>MKPGPKKLVILIASIAISQLAGVIGSIFTVKNIPTWYSTLNKPSFNPPNWLFGPVWTLLYTLMGISLFLIIAKQKRILSPAVSLFLVHLGVNSLWSIVFFGMKQIGLAFAVIVILWILIFYLIKIFRKINKTASNLLVPYLAWVSFASLLNLSIWLLN</sequence>
<dbReference type="PANTHER" id="PTHR10057">
    <property type="entry name" value="PERIPHERAL-TYPE BENZODIAZEPINE RECEPTOR"/>
    <property type="match status" value="1"/>
</dbReference>
<dbReference type="EMBL" id="LBWP01000021">
    <property type="protein sequence ID" value="KKR10277.1"/>
    <property type="molecule type" value="Genomic_DNA"/>
</dbReference>
<dbReference type="CDD" id="cd15904">
    <property type="entry name" value="TSPO_MBR"/>
    <property type="match status" value="1"/>
</dbReference>
<dbReference type="GO" id="GO:0016020">
    <property type="term" value="C:membrane"/>
    <property type="evidence" value="ECO:0007669"/>
    <property type="project" value="UniProtKB-SubCell"/>
</dbReference>
<feature type="transmembrane region" description="Helical" evidence="6">
    <location>
        <begin position="105"/>
        <end position="123"/>
    </location>
</feature>
<protein>
    <submittedName>
        <fullName evidence="7">Integral membrane protein</fullName>
    </submittedName>
</protein>
<feature type="transmembrane region" description="Helical" evidence="6">
    <location>
        <begin position="135"/>
        <end position="157"/>
    </location>
</feature>
<proteinExistence type="inferred from homology"/>
<dbReference type="Proteomes" id="UP000034246">
    <property type="component" value="Unassembled WGS sequence"/>
</dbReference>
<dbReference type="PIRSF" id="PIRSF005859">
    <property type="entry name" value="PBR"/>
    <property type="match status" value="1"/>
</dbReference>
<evidence type="ECO:0000256" key="6">
    <source>
        <dbReference type="SAM" id="Phobius"/>
    </source>
</evidence>
<evidence type="ECO:0000256" key="4">
    <source>
        <dbReference type="ARBA" id="ARBA00022989"/>
    </source>
</evidence>
<feature type="transmembrane region" description="Helical" evidence="6">
    <location>
        <begin position="49"/>
        <end position="70"/>
    </location>
</feature>
<dbReference type="Pfam" id="PF03073">
    <property type="entry name" value="TspO_MBR"/>
    <property type="match status" value="1"/>
</dbReference>
<dbReference type="InterPro" id="IPR038330">
    <property type="entry name" value="TspO/MBR-related_sf"/>
</dbReference>
<organism evidence="7 8">
    <name type="scientific">Candidatus Woesebacteria bacterium GW2011_GWA1_39_21</name>
    <dbReference type="NCBI Taxonomy" id="1618550"/>
    <lineage>
        <taxon>Bacteria</taxon>
        <taxon>Candidatus Woeseibacteriota</taxon>
    </lineage>
</organism>
<comment type="subcellular location">
    <subcellularLocation>
        <location evidence="1">Membrane</location>
        <topology evidence="1">Multi-pass membrane protein</topology>
    </subcellularLocation>
</comment>
<reference evidence="7 8" key="1">
    <citation type="journal article" date="2015" name="Nature">
        <title>rRNA introns, odd ribosomes, and small enigmatic genomes across a large radiation of phyla.</title>
        <authorList>
            <person name="Brown C.T."/>
            <person name="Hug L.A."/>
            <person name="Thomas B.C."/>
            <person name="Sharon I."/>
            <person name="Castelle C.J."/>
            <person name="Singh A."/>
            <person name="Wilkins M.J."/>
            <person name="Williams K.H."/>
            <person name="Banfield J.F."/>
        </authorList>
    </citation>
    <scope>NUCLEOTIDE SEQUENCE [LARGE SCALE GENOMIC DNA]</scope>
</reference>
<evidence type="ECO:0000313" key="8">
    <source>
        <dbReference type="Proteomes" id="UP000034246"/>
    </source>
</evidence>
<dbReference type="FunFam" id="1.20.1260.100:FF:000001">
    <property type="entry name" value="translocator protein 2"/>
    <property type="match status" value="1"/>
</dbReference>
<evidence type="ECO:0000256" key="1">
    <source>
        <dbReference type="ARBA" id="ARBA00004141"/>
    </source>
</evidence>
<dbReference type="AlphaFoldDB" id="A0A0G0R9A1"/>